<dbReference type="InterPro" id="IPR029021">
    <property type="entry name" value="Prot-tyrosine_phosphatase-like"/>
</dbReference>
<evidence type="ECO:0000313" key="2">
    <source>
        <dbReference type="EMBL" id="GLW66115.1"/>
    </source>
</evidence>
<dbReference type="RefSeq" id="WP_067909399.1">
    <property type="nucleotide sequence ID" value="NZ_BSRZ01000012.1"/>
</dbReference>
<proteinExistence type="predicted"/>
<sequence>MRTERRDGAPEADAPWNEIVPGLWMGGHRYRVGGGGLAPAVVGDQFDIVISLHREDGYGPAPWVEHHLFELPDGPLRPEQLEAVCLLADRAAWAVRSGRRVLVRCRAGYNRSGLVVAQTLVTLGFTADDAVFLIRRHRSPWALNNRLFVEYLTTGLDVARLLTGLEPDGLLG</sequence>
<feature type="domain" description="Tyrosine specific protein phosphatases" evidence="1">
    <location>
        <begin position="78"/>
        <end position="138"/>
    </location>
</feature>
<dbReference type="Proteomes" id="UP001165124">
    <property type="component" value="Unassembled WGS sequence"/>
</dbReference>
<accession>A0A9W6PXB1</accession>
<keyword evidence="3" id="KW-1185">Reference proteome</keyword>
<dbReference type="PROSITE" id="PS50056">
    <property type="entry name" value="TYR_PHOSPHATASE_2"/>
    <property type="match status" value="1"/>
</dbReference>
<organism evidence="2 3">
    <name type="scientific">Actinomadura rubrobrunea</name>
    <dbReference type="NCBI Taxonomy" id="115335"/>
    <lineage>
        <taxon>Bacteria</taxon>
        <taxon>Bacillati</taxon>
        <taxon>Actinomycetota</taxon>
        <taxon>Actinomycetes</taxon>
        <taxon>Streptosporangiales</taxon>
        <taxon>Thermomonosporaceae</taxon>
        <taxon>Actinomadura</taxon>
    </lineage>
</organism>
<dbReference type="SUPFAM" id="SSF52799">
    <property type="entry name" value="(Phosphotyrosine protein) phosphatases II"/>
    <property type="match status" value="1"/>
</dbReference>
<gene>
    <name evidence="2" type="ORF">Arub01_43590</name>
</gene>
<evidence type="ECO:0000259" key="1">
    <source>
        <dbReference type="PROSITE" id="PS50056"/>
    </source>
</evidence>
<name>A0A9W6PXB1_9ACTN</name>
<dbReference type="Gene3D" id="3.90.190.10">
    <property type="entry name" value="Protein tyrosine phosphatase superfamily"/>
    <property type="match status" value="1"/>
</dbReference>
<comment type="caution">
    <text evidence="2">The sequence shown here is derived from an EMBL/GenBank/DDBJ whole genome shotgun (WGS) entry which is preliminary data.</text>
</comment>
<dbReference type="EMBL" id="BSRZ01000012">
    <property type="protein sequence ID" value="GLW66115.1"/>
    <property type="molecule type" value="Genomic_DNA"/>
</dbReference>
<reference evidence="2" key="1">
    <citation type="submission" date="2023-02" db="EMBL/GenBank/DDBJ databases">
        <title>Actinomadura rubrobrunea NBRC 14622.</title>
        <authorList>
            <person name="Ichikawa N."/>
            <person name="Sato H."/>
            <person name="Tonouchi N."/>
        </authorList>
    </citation>
    <scope>NUCLEOTIDE SEQUENCE</scope>
    <source>
        <strain evidence="2">NBRC 14622</strain>
    </source>
</reference>
<protein>
    <submittedName>
        <fullName evidence="2">Protein phosphatase</fullName>
    </submittedName>
</protein>
<dbReference type="InterPro" id="IPR000387">
    <property type="entry name" value="Tyr_Pase_dom"/>
</dbReference>
<dbReference type="AlphaFoldDB" id="A0A9W6PXB1"/>
<evidence type="ECO:0000313" key="3">
    <source>
        <dbReference type="Proteomes" id="UP001165124"/>
    </source>
</evidence>